<dbReference type="InterPro" id="IPR007016">
    <property type="entry name" value="O-antigen_ligase-rel_domated"/>
</dbReference>
<evidence type="ECO:0000256" key="5">
    <source>
        <dbReference type="SAM" id="Phobius"/>
    </source>
</evidence>
<evidence type="ECO:0000313" key="8">
    <source>
        <dbReference type="Proteomes" id="UP000032160"/>
    </source>
</evidence>
<gene>
    <name evidence="7" type="ORF">BN1012_Phect2395</name>
</gene>
<dbReference type="EMBL" id="HG966617">
    <property type="protein sequence ID" value="CDO60608.1"/>
    <property type="molecule type" value="Genomic_DNA"/>
</dbReference>
<sequence>MVITAIVLPALCLTQSQKTQDLAARWALIASCLVLVLLLIETLFDMPLLRTARYYVNGELFVNGLPPLEERRTDVTYFQELYLANRLSHIASIAAILVLPIAGILWQRGQRLGAVAAFAVGCAGVALVPTQTPMLALGLGLAVGLIMLIPKIGQSRRLGVALAALVAVGVVTSPWLAQTAYTALHDALASSDISIIHRVAIWDYAAGFIAERPIAGYGIEAARTLGREGANLAELVPGHPYAFQALPLHPHNASIQIWLELGGVGALIFALFMFAMTRTVHAYADQPVARAALMAGLVVGLAVAHLSYGIWQYWWVASLGMIYAMLALIFASERTS</sequence>
<dbReference type="PANTHER" id="PTHR37422">
    <property type="entry name" value="TEICHURONIC ACID BIOSYNTHESIS PROTEIN TUAE"/>
    <property type="match status" value="1"/>
</dbReference>
<keyword evidence="7" id="KW-0436">Ligase</keyword>
<dbReference type="STRING" id="1458461.BN1012_Phect2395"/>
<name>X5MA43_9HYPH</name>
<dbReference type="KEGG" id="pect:BN1012_Phect2395"/>
<keyword evidence="3 5" id="KW-1133">Transmembrane helix</keyword>
<dbReference type="AlphaFoldDB" id="X5MA43"/>
<dbReference type="Pfam" id="PF04932">
    <property type="entry name" value="Wzy_C"/>
    <property type="match status" value="1"/>
</dbReference>
<feature type="transmembrane region" description="Helical" evidence="5">
    <location>
        <begin position="118"/>
        <end position="146"/>
    </location>
</feature>
<feature type="transmembrane region" description="Helical" evidence="5">
    <location>
        <begin position="87"/>
        <end position="106"/>
    </location>
</feature>
<feature type="transmembrane region" description="Helical" evidence="5">
    <location>
        <begin position="255"/>
        <end position="276"/>
    </location>
</feature>
<keyword evidence="2 5" id="KW-0812">Transmembrane</keyword>
<evidence type="ECO:0000256" key="3">
    <source>
        <dbReference type="ARBA" id="ARBA00022989"/>
    </source>
</evidence>
<dbReference type="InterPro" id="IPR051533">
    <property type="entry name" value="WaaL-like"/>
</dbReference>
<feature type="domain" description="O-antigen ligase-related" evidence="6">
    <location>
        <begin position="118"/>
        <end position="270"/>
    </location>
</feature>
<dbReference type="GO" id="GO:0016874">
    <property type="term" value="F:ligase activity"/>
    <property type="evidence" value="ECO:0007669"/>
    <property type="project" value="UniProtKB-KW"/>
</dbReference>
<keyword evidence="8" id="KW-1185">Reference proteome</keyword>
<accession>X5MA43</accession>
<evidence type="ECO:0000256" key="2">
    <source>
        <dbReference type="ARBA" id="ARBA00022692"/>
    </source>
</evidence>
<comment type="subcellular location">
    <subcellularLocation>
        <location evidence="1">Membrane</location>
        <topology evidence="1">Multi-pass membrane protein</topology>
    </subcellularLocation>
</comment>
<proteinExistence type="predicted"/>
<organism evidence="7 8">
    <name type="scientific">Candidatus Phaeomarinibacter ectocarpi</name>
    <dbReference type="NCBI Taxonomy" id="1458461"/>
    <lineage>
        <taxon>Bacteria</taxon>
        <taxon>Pseudomonadati</taxon>
        <taxon>Pseudomonadota</taxon>
        <taxon>Alphaproteobacteria</taxon>
        <taxon>Hyphomicrobiales</taxon>
        <taxon>Parvibaculaceae</taxon>
        <taxon>Candidatus Phaeomarinibacter</taxon>
    </lineage>
</organism>
<feature type="transmembrane region" description="Helical" evidence="5">
    <location>
        <begin position="288"/>
        <end position="307"/>
    </location>
</feature>
<protein>
    <submittedName>
        <fullName evidence="7">Lipid A core-O-antigen ligase and related enzymes</fullName>
    </submittedName>
</protein>
<evidence type="ECO:0000259" key="6">
    <source>
        <dbReference type="Pfam" id="PF04932"/>
    </source>
</evidence>
<dbReference type="HOGENOM" id="CLU_825605_0_0_5"/>
<feature type="transmembrane region" description="Helical" evidence="5">
    <location>
        <begin position="158"/>
        <end position="177"/>
    </location>
</feature>
<evidence type="ECO:0000256" key="1">
    <source>
        <dbReference type="ARBA" id="ARBA00004141"/>
    </source>
</evidence>
<dbReference type="Proteomes" id="UP000032160">
    <property type="component" value="Chromosome I"/>
</dbReference>
<keyword evidence="4 5" id="KW-0472">Membrane</keyword>
<reference evidence="7 8" key="1">
    <citation type="journal article" date="2014" name="Front. Genet.">
        <title>Genome and metabolic network of "Candidatus Phaeomarinobacter ectocarpi" Ec32, a new candidate genus of Alphaproteobacteria frequently associated with brown algae.</title>
        <authorList>
            <person name="Dittami S.M."/>
            <person name="Barbeyron T."/>
            <person name="Boyen C."/>
            <person name="Cambefort J."/>
            <person name="Collet G."/>
            <person name="Delage L."/>
            <person name="Gobet A."/>
            <person name="Groisillier A."/>
            <person name="Leblanc C."/>
            <person name="Michel G."/>
            <person name="Scornet D."/>
            <person name="Siegel A."/>
            <person name="Tapia J.E."/>
            <person name="Tonon T."/>
        </authorList>
    </citation>
    <scope>NUCLEOTIDE SEQUENCE [LARGE SCALE GENOMIC DNA]</scope>
    <source>
        <strain evidence="7 8">Ec32</strain>
    </source>
</reference>
<dbReference type="GO" id="GO:0016020">
    <property type="term" value="C:membrane"/>
    <property type="evidence" value="ECO:0007669"/>
    <property type="project" value="UniProtKB-SubCell"/>
</dbReference>
<feature type="transmembrane region" description="Helical" evidence="5">
    <location>
        <begin position="26"/>
        <end position="44"/>
    </location>
</feature>
<evidence type="ECO:0000313" key="7">
    <source>
        <dbReference type="EMBL" id="CDO60608.1"/>
    </source>
</evidence>
<dbReference type="PANTHER" id="PTHR37422:SF13">
    <property type="entry name" value="LIPOPOLYSACCHARIDE BIOSYNTHESIS PROTEIN PA4999-RELATED"/>
    <property type="match status" value="1"/>
</dbReference>
<feature type="transmembrane region" description="Helical" evidence="5">
    <location>
        <begin position="313"/>
        <end position="331"/>
    </location>
</feature>
<evidence type="ECO:0000256" key="4">
    <source>
        <dbReference type="ARBA" id="ARBA00023136"/>
    </source>
</evidence>